<dbReference type="PIRSF" id="PIRSF025023">
    <property type="entry name" value="Spt4"/>
    <property type="match status" value="1"/>
</dbReference>
<evidence type="ECO:0000313" key="7">
    <source>
        <dbReference type="Proteomes" id="UP000663824"/>
    </source>
</evidence>
<dbReference type="SMART" id="SM01389">
    <property type="entry name" value="Spt4"/>
    <property type="match status" value="1"/>
</dbReference>
<evidence type="ECO:0000259" key="5">
    <source>
        <dbReference type="SMART" id="SM01389"/>
    </source>
</evidence>
<dbReference type="PANTHER" id="PTHR12882:SF1">
    <property type="entry name" value="TRANSCRIPTION ELONGATION FACTOR SPT4"/>
    <property type="match status" value="1"/>
</dbReference>
<dbReference type="Gene3D" id="3.30.40.210">
    <property type="match status" value="1"/>
</dbReference>
<organism evidence="6 7">
    <name type="scientific">Rotaria magnacalcarata</name>
    <dbReference type="NCBI Taxonomy" id="392030"/>
    <lineage>
        <taxon>Eukaryota</taxon>
        <taxon>Metazoa</taxon>
        <taxon>Spiralia</taxon>
        <taxon>Gnathifera</taxon>
        <taxon>Rotifera</taxon>
        <taxon>Eurotatoria</taxon>
        <taxon>Bdelloidea</taxon>
        <taxon>Philodinida</taxon>
        <taxon>Philodinidae</taxon>
        <taxon>Rotaria</taxon>
    </lineage>
</organism>
<evidence type="ECO:0000256" key="2">
    <source>
        <dbReference type="ARBA" id="ARBA00010464"/>
    </source>
</evidence>
<dbReference type="CDD" id="cd07973">
    <property type="entry name" value="Spt4"/>
    <property type="match status" value="1"/>
</dbReference>
<dbReference type="InterPro" id="IPR009287">
    <property type="entry name" value="Spt4"/>
</dbReference>
<dbReference type="GO" id="GO:0000993">
    <property type="term" value="F:RNA polymerase II complex binding"/>
    <property type="evidence" value="ECO:0007669"/>
    <property type="project" value="TreeGrafter"/>
</dbReference>
<sequence length="101" mass="11495">MADDRERIPNDLRNLRACLVCSLIKSAGNSELVYECTSSNFEGMIALMHPEESWVAKWQRIAHHVKGMYAISVTGTLPRRIQRELAQNGRPIRSRDVSLKT</sequence>
<comment type="subcellular location">
    <subcellularLocation>
        <location evidence="1">Nucleus</location>
    </subcellularLocation>
</comment>
<evidence type="ECO:0000256" key="1">
    <source>
        <dbReference type="ARBA" id="ARBA00004123"/>
    </source>
</evidence>
<accession>A0A816KG29</accession>
<reference evidence="6" key="1">
    <citation type="submission" date="2021-02" db="EMBL/GenBank/DDBJ databases">
        <authorList>
            <person name="Nowell W R."/>
        </authorList>
    </citation>
    <scope>NUCLEOTIDE SEQUENCE</scope>
</reference>
<comment type="caution">
    <text evidence="6">The sequence shown here is derived from an EMBL/GenBank/DDBJ whole genome shotgun (WGS) entry which is preliminary data.</text>
</comment>
<dbReference type="PANTHER" id="PTHR12882">
    <property type="entry name" value="SUPPRESSOR OF TY 4"/>
    <property type="match status" value="1"/>
</dbReference>
<dbReference type="Pfam" id="PF06093">
    <property type="entry name" value="Spt4"/>
    <property type="match status" value="1"/>
</dbReference>
<name>A0A816KG29_9BILA</name>
<protein>
    <recommendedName>
        <fullName evidence="5">Spt4/RpoE2 zinc finger domain-containing protein</fullName>
    </recommendedName>
</protein>
<dbReference type="GO" id="GO:0140673">
    <property type="term" value="P:transcription elongation-coupled chromatin remodeling"/>
    <property type="evidence" value="ECO:0007669"/>
    <property type="project" value="InterPro"/>
</dbReference>
<dbReference type="GO" id="GO:0032044">
    <property type="term" value="C:DSIF complex"/>
    <property type="evidence" value="ECO:0007669"/>
    <property type="project" value="TreeGrafter"/>
</dbReference>
<keyword evidence="3" id="KW-0804">Transcription</keyword>
<dbReference type="AlphaFoldDB" id="A0A816KG29"/>
<evidence type="ECO:0000256" key="3">
    <source>
        <dbReference type="ARBA" id="ARBA00023163"/>
    </source>
</evidence>
<keyword evidence="4" id="KW-0539">Nucleus</keyword>
<dbReference type="Proteomes" id="UP000663824">
    <property type="component" value="Unassembled WGS sequence"/>
</dbReference>
<evidence type="ECO:0000256" key="4">
    <source>
        <dbReference type="ARBA" id="ARBA00023242"/>
    </source>
</evidence>
<feature type="domain" description="Spt4/RpoE2 zinc finger" evidence="5">
    <location>
        <begin position="15"/>
        <end position="74"/>
    </location>
</feature>
<comment type="similarity">
    <text evidence="2">Belongs to the SPT4 family.</text>
</comment>
<proteinExistence type="inferred from homology"/>
<dbReference type="GO" id="GO:0006355">
    <property type="term" value="P:regulation of DNA-templated transcription"/>
    <property type="evidence" value="ECO:0007669"/>
    <property type="project" value="InterPro"/>
</dbReference>
<dbReference type="GO" id="GO:0008270">
    <property type="term" value="F:zinc ion binding"/>
    <property type="evidence" value="ECO:0007669"/>
    <property type="project" value="InterPro"/>
</dbReference>
<dbReference type="InterPro" id="IPR022800">
    <property type="entry name" value="Spt4/RpoE2_Znf"/>
</dbReference>
<dbReference type="EMBL" id="CAJNRE010000136">
    <property type="protein sequence ID" value="CAF1921108.1"/>
    <property type="molecule type" value="Genomic_DNA"/>
</dbReference>
<evidence type="ECO:0000313" key="6">
    <source>
        <dbReference type="EMBL" id="CAF1921108.1"/>
    </source>
</evidence>
<dbReference type="InterPro" id="IPR029040">
    <property type="entry name" value="RPABC4/Spt4"/>
</dbReference>
<dbReference type="SUPFAM" id="SSF63393">
    <property type="entry name" value="RNA polymerase subunits"/>
    <property type="match status" value="1"/>
</dbReference>
<gene>
    <name evidence="6" type="ORF">MBJ925_LOCUS2082</name>
</gene>
<dbReference type="InterPro" id="IPR038510">
    <property type="entry name" value="Spt4_sf"/>
</dbReference>